<organism evidence="1 2">
    <name type="scientific">Linnemannia gamsii</name>
    <dbReference type="NCBI Taxonomy" id="64522"/>
    <lineage>
        <taxon>Eukaryota</taxon>
        <taxon>Fungi</taxon>
        <taxon>Fungi incertae sedis</taxon>
        <taxon>Mucoromycota</taxon>
        <taxon>Mortierellomycotina</taxon>
        <taxon>Mortierellomycetes</taxon>
        <taxon>Mortierellales</taxon>
        <taxon>Mortierellaceae</taxon>
        <taxon>Linnemannia</taxon>
    </lineage>
</organism>
<accession>A0ABQ7KFC6</accession>
<dbReference type="InterPro" id="IPR035516">
    <property type="entry name" value="Gyrase/topoIV_suA_C"/>
</dbReference>
<dbReference type="SUPFAM" id="SSF101904">
    <property type="entry name" value="GyrA/ParC C-terminal domain-like"/>
    <property type="match status" value="1"/>
</dbReference>
<evidence type="ECO:0000313" key="2">
    <source>
        <dbReference type="Proteomes" id="UP001194696"/>
    </source>
</evidence>
<comment type="caution">
    <text evidence="1">The sequence shown here is derived from an EMBL/GenBank/DDBJ whole genome shotgun (WGS) entry which is preliminary data.</text>
</comment>
<proteinExistence type="predicted"/>
<keyword evidence="2" id="KW-1185">Reference proteome</keyword>
<dbReference type="Proteomes" id="UP001194696">
    <property type="component" value="Unassembled WGS sequence"/>
</dbReference>
<reference evidence="1 2" key="1">
    <citation type="journal article" date="2020" name="Fungal Divers.">
        <title>Resolving the Mortierellaceae phylogeny through synthesis of multi-gene phylogenetics and phylogenomics.</title>
        <authorList>
            <person name="Vandepol N."/>
            <person name="Liber J."/>
            <person name="Desiro A."/>
            <person name="Na H."/>
            <person name="Kennedy M."/>
            <person name="Barry K."/>
            <person name="Grigoriev I.V."/>
            <person name="Miller A.N."/>
            <person name="O'Donnell K."/>
            <person name="Stajich J.E."/>
            <person name="Bonito G."/>
        </authorList>
    </citation>
    <scope>NUCLEOTIDE SEQUENCE [LARGE SCALE GENOMIC DNA]</scope>
    <source>
        <strain evidence="1 2">AD045</strain>
    </source>
</reference>
<name>A0ABQ7KFC6_9FUNG</name>
<gene>
    <name evidence="1" type="ORF">BGZ96_002976</name>
</gene>
<protein>
    <submittedName>
        <fullName evidence="1">Uncharacterized protein</fullName>
    </submittedName>
</protein>
<sequence length="127" mass="12790">MSTGFGFIAKIGDMVSRVKAGKAFMTLDAQAVPLLSVPLLPHASLDELKTLAGGGRGLTLIGLEDGETLVQTAAFGAAGLVLTGVGRGGKPAEATLSLAALAPVLGKRARRGRAPAIKFKATGLRPA</sequence>
<evidence type="ECO:0000313" key="1">
    <source>
        <dbReference type="EMBL" id="KAG0298082.1"/>
    </source>
</evidence>
<dbReference type="EMBL" id="JAAAIM010000016">
    <property type="protein sequence ID" value="KAG0298082.1"/>
    <property type="molecule type" value="Genomic_DNA"/>
</dbReference>